<keyword evidence="3" id="KW-1185">Reference proteome</keyword>
<dbReference type="AlphaFoldDB" id="A0A0P7GYM9"/>
<comment type="caution">
    <text evidence="2">The sequence shown here is derived from an EMBL/GenBank/DDBJ whole genome shotgun (WGS) entry which is preliminary data.</text>
</comment>
<feature type="transmembrane region" description="Helical" evidence="1">
    <location>
        <begin position="101"/>
        <end position="120"/>
    </location>
</feature>
<keyword evidence="1" id="KW-1133">Transmembrane helix</keyword>
<dbReference type="RefSeq" id="WP_054583527.1">
    <property type="nucleotide sequence ID" value="NZ_LGUC01000001.1"/>
</dbReference>
<evidence type="ECO:0000313" key="3">
    <source>
        <dbReference type="Proteomes" id="UP000050535"/>
    </source>
</evidence>
<dbReference type="STRING" id="699431.SY89_01343"/>
<reference evidence="3" key="1">
    <citation type="submission" date="2013-11" db="EMBL/GenBank/DDBJ databases">
        <authorList>
            <person name="Hoang H.T."/>
            <person name="Killian M.L."/>
            <person name="Madson D.M."/>
            <person name="Arruda P.H.E."/>
            <person name="Sun D."/>
            <person name="Schwartz K.J."/>
            <person name="Yoon K."/>
        </authorList>
    </citation>
    <scope>NUCLEOTIDE SEQUENCE [LARGE SCALE GENOMIC DNA]</scope>
    <source>
        <strain evidence="3">CDK2</strain>
    </source>
</reference>
<protein>
    <submittedName>
        <fullName evidence="2">Uncharacterized protein</fullName>
    </submittedName>
</protein>
<proteinExistence type="predicted"/>
<keyword evidence="1" id="KW-0812">Transmembrane</keyword>
<accession>A0A0P7GYM9</accession>
<name>A0A0P7GYM9_9EURY</name>
<gene>
    <name evidence="2" type="ORF">SY89_01343</name>
</gene>
<feature type="transmembrane region" description="Helical" evidence="1">
    <location>
        <begin position="71"/>
        <end position="89"/>
    </location>
</feature>
<dbReference type="Proteomes" id="UP000050535">
    <property type="component" value="Unassembled WGS sequence"/>
</dbReference>
<dbReference type="EMBL" id="LGUC01000001">
    <property type="protein sequence ID" value="KPN30607.1"/>
    <property type="molecule type" value="Genomic_DNA"/>
</dbReference>
<feature type="transmembrane region" description="Helical" evidence="1">
    <location>
        <begin position="43"/>
        <end position="65"/>
    </location>
</feature>
<sequence length="126" mass="12842">MFDWLFPTWTSPGLLALVVGLRTLCNVGLTASMREASGADRAVAAGAALTLASLVLTVGVLRGSFGLTVSHVESLVQVSLLVLTGAVVLRGNGGKRARNRAILAGAGAVVLYLLSIPLFGEATVAP</sequence>
<keyword evidence="1" id="KW-0472">Membrane</keyword>
<organism evidence="2 3">
    <name type="scientific">Halolamina pelagica</name>
    <dbReference type="NCBI Taxonomy" id="699431"/>
    <lineage>
        <taxon>Archaea</taxon>
        <taxon>Methanobacteriati</taxon>
        <taxon>Methanobacteriota</taxon>
        <taxon>Stenosarchaea group</taxon>
        <taxon>Halobacteria</taxon>
        <taxon>Halobacteriales</taxon>
        <taxon>Haloferacaceae</taxon>
    </lineage>
</organism>
<evidence type="ECO:0000256" key="1">
    <source>
        <dbReference type="SAM" id="Phobius"/>
    </source>
</evidence>
<dbReference type="OrthoDB" id="343197at2157"/>
<evidence type="ECO:0000313" key="2">
    <source>
        <dbReference type="EMBL" id="KPN30607.1"/>
    </source>
</evidence>